<evidence type="ECO:0000313" key="4">
    <source>
        <dbReference type="EMBL" id="SCY94610.1"/>
    </source>
</evidence>
<keyword evidence="1" id="KW-1133">Transmembrane helix</keyword>
<evidence type="ECO:0000256" key="2">
    <source>
        <dbReference type="SAM" id="SignalP"/>
    </source>
</evidence>
<feature type="signal peptide" evidence="2">
    <location>
        <begin position="1"/>
        <end position="23"/>
    </location>
</feature>
<dbReference type="EMBL" id="CP016907">
    <property type="protein sequence ID" value="AOC95022.1"/>
    <property type="molecule type" value="Genomic_DNA"/>
</dbReference>
<proteinExistence type="predicted"/>
<feature type="chain" id="PRO_5042092855" evidence="2">
    <location>
        <begin position="24"/>
        <end position="82"/>
    </location>
</feature>
<reference evidence="4 6" key="2">
    <citation type="submission" date="2016-10" db="EMBL/GenBank/DDBJ databases">
        <authorList>
            <person name="Varghese N."/>
            <person name="Submissions S."/>
        </authorList>
    </citation>
    <scope>NUCLEOTIDE SEQUENCE [LARGE SCALE GENOMIC DNA]</scope>
    <source>
        <strain evidence="4 6">CGMCC 1.6859</strain>
    </source>
</reference>
<keyword evidence="2" id="KW-0732">Signal</keyword>
<accession>A0AAC9D231</accession>
<keyword evidence="1" id="KW-0812">Transmembrane</keyword>
<dbReference type="RefSeq" id="WP_066033389.1">
    <property type="nucleotide sequence ID" value="NZ_CP016907.1"/>
</dbReference>
<gene>
    <name evidence="3" type="ORF">BB050_01897</name>
    <name evidence="4" type="ORF">SAMN02927916_4225</name>
</gene>
<evidence type="ECO:0000313" key="3">
    <source>
        <dbReference type="EMBL" id="AOC95022.1"/>
    </source>
</evidence>
<protein>
    <submittedName>
        <fullName evidence="3">Uncharacterized protein</fullName>
    </submittedName>
</protein>
<keyword evidence="1" id="KW-0472">Membrane</keyword>
<dbReference type="Proteomes" id="UP000199307">
    <property type="component" value="Unassembled WGS sequence"/>
</dbReference>
<evidence type="ECO:0000256" key="1">
    <source>
        <dbReference type="SAM" id="Phobius"/>
    </source>
</evidence>
<keyword evidence="6" id="KW-1185">Reference proteome</keyword>
<dbReference type="AlphaFoldDB" id="A0AAC9D231"/>
<dbReference type="Proteomes" id="UP000093276">
    <property type="component" value="Chromosome"/>
</dbReference>
<dbReference type="GeneID" id="32307777"/>
<feature type="transmembrane region" description="Helical" evidence="1">
    <location>
        <begin position="57"/>
        <end position="73"/>
    </location>
</feature>
<dbReference type="EMBL" id="FMVC01000008">
    <property type="protein sequence ID" value="SCY94610.1"/>
    <property type="molecule type" value="Genomic_DNA"/>
</dbReference>
<dbReference type="KEGG" id="fjg:BB050_01897"/>
<evidence type="ECO:0000313" key="6">
    <source>
        <dbReference type="Proteomes" id="UP000199307"/>
    </source>
</evidence>
<name>A0AAC9D231_9FLAO</name>
<sequence>MKNLKAPFLVIALLLLNVSLVVANEPLPEPGNTDGMNQKSSEDCAACPEGFPIDQNVNILLVGGLALGAIMIYKNRTKKASI</sequence>
<organism evidence="3 5">
    <name type="scientific">Flavobacterium anhuiense</name>
    <dbReference type="NCBI Taxonomy" id="459526"/>
    <lineage>
        <taxon>Bacteria</taxon>
        <taxon>Pseudomonadati</taxon>
        <taxon>Bacteroidota</taxon>
        <taxon>Flavobacteriia</taxon>
        <taxon>Flavobacteriales</taxon>
        <taxon>Flavobacteriaceae</taxon>
        <taxon>Flavobacterium</taxon>
    </lineage>
</organism>
<reference evidence="3 5" key="1">
    <citation type="submission" date="2016-08" db="EMBL/GenBank/DDBJ databases">
        <title>Complete genome sequence of Flavobacterium johnsoniae strain GSE09, a volatile-producing biocontrol agent isolated from cucumber (Cucumis sativus).</title>
        <authorList>
            <person name="Jeong J.-J."/>
            <person name="Oh J.Y."/>
            <person name="Jim Y.J."/>
            <person name="Sang M.K."/>
            <person name="Kim K.D."/>
        </authorList>
    </citation>
    <scope>NUCLEOTIDE SEQUENCE [LARGE SCALE GENOMIC DNA]</scope>
    <source>
        <strain evidence="3 5">GSE09</strain>
    </source>
</reference>
<evidence type="ECO:0000313" key="5">
    <source>
        <dbReference type="Proteomes" id="UP000093276"/>
    </source>
</evidence>